<dbReference type="Gene3D" id="2.60.420.10">
    <property type="entry name" value="Maltose phosphorylase, domain 3"/>
    <property type="match status" value="1"/>
</dbReference>
<gene>
    <name evidence="8" type="ORF">RS86_02301</name>
</gene>
<dbReference type="InterPro" id="IPR035398">
    <property type="entry name" value="Bac_rhamnosid_C"/>
</dbReference>
<dbReference type="Gene3D" id="1.50.10.10">
    <property type="match status" value="1"/>
</dbReference>
<dbReference type="Gene3D" id="2.60.40.10">
    <property type="entry name" value="Immunoglobulins"/>
    <property type="match status" value="1"/>
</dbReference>
<keyword evidence="3" id="KW-0378">Hydrolase</keyword>
<dbReference type="InterPro" id="IPR013737">
    <property type="entry name" value="Bac_rhamnosid_N"/>
</dbReference>
<protein>
    <recommendedName>
        <fullName evidence="2">alpha-L-rhamnosidase</fullName>
        <ecNumber evidence="2">3.2.1.40</ecNumber>
    </recommendedName>
</protein>
<name>A0A0F0LIN4_9MICO</name>
<dbReference type="Pfam" id="PF08531">
    <property type="entry name" value="Bac_rhamnosid_N"/>
    <property type="match status" value="1"/>
</dbReference>
<dbReference type="PANTHER" id="PTHR33307:SF6">
    <property type="entry name" value="ALPHA-RHAMNOSIDASE (EUROFUNG)-RELATED"/>
    <property type="match status" value="1"/>
</dbReference>
<comment type="caution">
    <text evidence="8">The sequence shown here is derived from an EMBL/GenBank/DDBJ whole genome shotgun (WGS) entry which is preliminary data.</text>
</comment>
<keyword evidence="9" id="KW-1185">Reference proteome</keyword>
<evidence type="ECO:0000259" key="4">
    <source>
        <dbReference type="Pfam" id="PF05592"/>
    </source>
</evidence>
<evidence type="ECO:0000256" key="3">
    <source>
        <dbReference type="ARBA" id="ARBA00022801"/>
    </source>
</evidence>
<feature type="domain" description="Alpha-L-rhamnosidase C-terminal" evidence="7">
    <location>
        <begin position="782"/>
        <end position="853"/>
    </location>
</feature>
<sequence>MTARVRDDLAPSPVGFEHLGPNVLGIGERRPRLSWTRPIRPDRAAAVSCELRVADAGEEAVFVLAGSAGVLEPWPAQDLTSGERRSLQVRVVFDDGTVSGWSPPSFVEVGLLEAAEWVGSFVGAPTTSSTEPPPVVRRIYEVDGEVVRARLRSSAHGLYTVTVDGAPIDDALLEPGWQSYHHRLRYRTHDLTRYAREGRLTIGALLADGWYRGRLGFPLIAREEVYGSRIGFLAQLELDFSDGRREVHGTDGSWEWRSGPVRTAGLYDGETWDARLDVDWTSADGWRPVTVHEAPSARLVAPSAPPVRATETLPARRIWTSPAGRTLVDFGQNLVGWVRVQVDGPAGTRIGLRHAEVLEDGELGTRPLRTASAEDSLVLDGRGATTWEPRFTYHGFRYVEVTGWPGEGPDAEALEAVVVHSDMTRTGWFSCSDPLLNRLHENVVWAMRGNFVDIPTDCPQRDERLGWTGDIAVFAPTATYLYDCAGLLGSWLEDLSAEQKEDGTVPYFVPELPIPDHVRHLPGLDPQPAAVWGDAAVIVPMALYEATADAGLLERQYPSMCAWGEQVQRLAGAERVWDTGFQFGDWLDPSAPADDPAAGRTDPAFVATAYFARSARLLAEAAEVLGRHEDARRWAALADEVVRALRRRFLDDRSGLLLHPSQTAYALALHFDLLPSRLRARAGAELVRLVRADGHRIGTGFVGTPVVLHALSAVGAHDDAYSLLRQTEAPSWLYAVRMGATTIWERWDSMLPDGRIHPGEMTSFNHYAFGAVADWMHQHIGGLRRTAPGWSEFVVAPRPHEDLTEGATAHLSPHGRIAVSWRAADGVLTVEVQVPVGTRALLDLPGAAPEHVGAGTHVRTAAIRSRSERSTAW</sequence>
<organism evidence="8 9">
    <name type="scientific">Microbacterium azadirachtae</name>
    <dbReference type="NCBI Taxonomy" id="582680"/>
    <lineage>
        <taxon>Bacteria</taxon>
        <taxon>Bacillati</taxon>
        <taxon>Actinomycetota</taxon>
        <taxon>Actinomycetes</taxon>
        <taxon>Micrococcales</taxon>
        <taxon>Microbacteriaceae</taxon>
        <taxon>Microbacterium</taxon>
    </lineage>
</organism>
<dbReference type="InterPro" id="IPR012341">
    <property type="entry name" value="6hp_glycosidase-like_sf"/>
</dbReference>
<dbReference type="Proteomes" id="UP000033740">
    <property type="component" value="Unassembled WGS sequence"/>
</dbReference>
<dbReference type="Pfam" id="PF25788">
    <property type="entry name" value="Ig_Rha78A_N"/>
    <property type="match status" value="1"/>
</dbReference>
<dbReference type="GO" id="GO:0005975">
    <property type="term" value="P:carbohydrate metabolic process"/>
    <property type="evidence" value="ECO:0007669"/>
    <property type="project" value="InterPro"/>
</dbReference>
<evidence type="ECO:0000256" key="1">
    <source>
        <dbReference type="ARBA" id="ARBA00001445"/>
    </source>
</evidence>
<feature type="domain" description="Alpha-L-rhamnosidase concanavalin-like" evidence="4">
    <location>
        <begin position="322"/>
        <end position="420"/>
    </location>
</feature>
<dbReference type="EC" id="3.2.1.40" evidence="2"/>
<evidence type="ECO:0000259" key="5">
    <source>
        <dbReference type="Pfam" id="PF08531"/>
    </source>
</evidence>
<dbReference type="EMBL" id="JYIX01000036">
    <property type="protein sequence ID" value="KJL32524.1"/>
    <property type="molecule type" value="Genomic_DNA"/>
</dbReference>
<dbReference type="InterPro" id="IPR008928">
    <property type="entry name" value="6-hairpin_glycosidase_sf"/>
</dbReference>
<dbReference type="InterPro" id="IPR013783">
    <property type="entry name" value="Ig-like_fold"/>
</dbReference>
<dbReference type="Pfam" id="PF05592">
    <property type="entry name" value="Bac_rhamnosid"/>
    <property type="match status" value="1"/>
</dbReference>
<dbReference type="Pfam" id="PF17389">
    <property type="entry name" value="Bac_rhamnosid6H"/>
    <property type="match status" value="1"/>
</dbReference>
<evidence type="ECO:0000259" key="7">
    <source>
        <dbReference type="Pfam" id="PF17390"/>
    </source>
</evidence>
<evidence type="ECO:0000259" key="6">
    <source>
        <dbReference type="Pfam" id="PF17389"/>
    </source>
</evidence>
<dbReference type="Pfam" id="PF17390">
    <property type="entry name" value="Bac_rhamnosid_C"/>
    <property type="match status" value="1"/>
</dbReference>
<dbReference type="InterPro" id="IPR035396">
    <property type="entry name" value="Bac_rhamnosid6H"/>
</dbReference>
<evidence type="ECO:0000313" key="8">
    <source>
        <dbReference type="EMBL" id="KJL32524.1"/>
    </source>
</evidence>
<accession>A0A0F0LIN4</accession>
<dbReference type="PIRSF" id="PIRSF010631">
    <property type="entry name" value="A-rhamnsds"/>
    <property type="match status" value="1"/>
</dbReference>
<dbReference type="GO" id="GO:0030596">
    <property type="term" value="F:alpha-L-rhamnosidase activity"/>
    <property type="evidence" value="ECO:0007669"/>
    <property type="project" value="UniProtKB-EC"/>
</dbReference>
<dbReference type="STRING" id="582680.RS86_02301"/>
<dbReference type="PANTHER" id="PTHR33307">
    <property type="entry name" value="ALPHA-RHAMNOSIDASE (EUROFUNG)"/>
    <property type="match status" value="1"/>
</dbReference>
<dbReference type="SUPFAM" id="SSF48208">
    <property type="entry name" value="Six-hairpin glycosidases"/>
    <property type="match status" value="1"/>
</dbReference>
<proteinExistence type="predicted"/>
<reference evidence="8 9" key="1">
    <citation type="submission" date="2015-02" db="EMBL/GenBank/DDBJ databases">
        <title>Draft genome sequences of ten Microbacterium spp. with emphasis on heavy metal contaminated environments.</title>
        <authorList>
            <person name="Corretto E."/>
        </authorList>
    </citation>
    <scope>NUCLEOTIDE SEQUENCE [LARGE SCALE GENOMIC DNA]</scope>
    <source>
        <strain evidence="8 9">ARN176</strain>
    </source>
</reference>
<dbReference type="InterPro" id="IPR008902">
    <property type="entry name" value="Rhamnosid_concanavalin"/>
</dbReference>
<comment type="catalytic activity">
    <reaction evidence="1">
        <text>Hydrolysis of terminal non-reducing alpha-L-rhamnose residues in alpha-L-rhamnosides.</text>
        <dbReference type="EC" id="3.2.1.40"/>
    </reaction>
</comment>
<evidence type="ECO:0000313" key="9">
    <source>
        <dbReference type="Proteomes" id="UP000033740"/>
    </source>
</evidence>
<dbReference type="PATRIC" id="fig|582680.6.peg.2367"/>
<feature type="domain" description="Alpha-L-rhamnosidase six-hairpin glycosidase" evidence="6">
    <location>
        <begin position="425"/>
        <end position="780"/>
    </location>
</feature>
<dbReference type="RefSeq" id="WP_045272398.1">
    <property type="nucleotide sequence ID" value="NZ_JYIX01000036.1"/>
</dbReference>
<evidence type="ECO:0000256" key="2">
    <source>
        <dbReference type="ARBA" id="ARBA00012652"/>
    </source>
</evidence>
<dbReference type="InterPro" id="IPR016007">
    <property type="entry name" value="Alpha_rhamnosid"/>
</dbReference>
<dbReference type="AlphaFoldDB" id="A0A0F0LIN4"/>
<dbReference type="Gene3D" id="2.60.120.260">
    <property type="entry name" value="Galactose-binding domain-like"/>
    <property type="match status" value="2"/>
</dbReference>
<feature type="domain" description="Bacterial alpha-L-rhamnosidase N-terminal" evidence="5">
    <location>
        <begin position="145"/>
        <end position="311"/>
    </location>
</feature>